<evidence type="ECO:0000256" key="3">
    <source>
        <dbReference type="ARBA" id="ARBA00005476"/>
    </source>
</evidence>
<dbReference type="SMART" id="SM00775">
    <property type="entry name" value="LNS2"/>
    <property type="match status" value="1"/>
</dbReference>
<feature type="compositionally biased region" description="Basic residues" evidence="6">
    <location>
        <begin position="159"/>
        <end position="170"/>
    </location>
</feature>
<protein>
    <recommendedName>
        <fullName evidence="4">phosphatidate phosphatase</fullName>
        <ecNumber evidence="4">3.1.3.4</ecNumber>
    </recommendedName>
</protein>
<reference evidence="8" key="2">
    <citation type="submission" date="2025-09" db="UniProtKB">
        <authorList>
            <consortium name="Ensembl"/>
        </authorList>
    </citation>
    <scope>IDENTIFICATION</scope>
</reference>
<dbReference type="GO" id="GO:0005634">
    <property type="term" value="C:nucleus"/>
    <property type="evidence" value="ECO:0007669"/>
    <property type="project" value="TreeGrafter"/>
</dbReference>
<name>A0A8C4U150_FALTI</name>
<dbReference type="InterPro" id="IPR007651">
    <property type="entry name" value="Lipin_N"/>
</dbReference>
<dbReference type="GO" id="GO:0003713">
    <property type="term" value="F:transcription coactivator activity"/>
    <property type="evidence" value="ECO:0007669"/>
    <property type="project" value="TreeGrafter"/>
</dbReference>
<dbReference type="SUPFAM" id="SSF56784">
    <property type="entry name" value="HAD-like"/>
    <property type="match status" value="1"/>
</dbReference>
<dbReference type="GO" id="GO:0008195">
    <property type="term" value="F:phosphatidate phosphatase activity"/>
    <property type="evidence" value="ECO:0007669"/>
    <property type="project" value="UniProtKB-EC"/>
</dbReference>
<accession>A0A8C4U150</accession>
<comment type="cofactor">
    <cofactor evidence="2">
        <name>Mg(2+)</name>
        <dbReference type="ChEBI" id="CHEBI:18420"/>
    </cofactor>
</comment>
<evidence type="ECO:0000313" key="9">
    <source>
        <dbReference type="Proteomes" id="UP000694562"/>
    </source>
</evidence>
<dbReference type="GO" id="GO:0019432">
    <property type="term" value="P:triglyceride biosynthetic process"/>
    <property type="evidence" value="ECO:0007669"/>
    <property type="project" value="TreeGrafter"/>
</dbReference>
<feature type="compositionally biased region" description="Basic and acidic residues" evidence="6">
    <location>
        <begin position="171"/>
        <end position="181"/>
    </location>
</feature>
<dbReference type="InterPro" id="IPR026058">
    <property type="entry name" value="LIPIN"/>
</dbReference>
<dbReference type="InterPro" id="IPR031703">
    <property type="entry name" value="Lipin_mid"/>
</dbReference>
<dbReference type="InterPro" id="IPR013209">
    <property type="entry name" value="LNS2"/>
</dbReference>
<feature type="compositionally biased region" description="Low complexity" evidence="6">
    <location>
        <begin position="273"/>
        <end position="287"/>
    </location>
</feature>
<dbReference type="Ensembl" id="ENSFTIT00000005920.1">
    <property type="protein sequence ID" value="ENSFTIP00000005646.1"/>
    <property type="gene ID" value="ENSFTIG00000003878.1"/>
</dbReference>
<reference evidence="8" key="1">
    <citation type="submission" date="2025-08" db="UniProtKB">
        <authorList>
            <consortium name="Ensembl"/>
        </authorList>
    </citation>
    <scope>IDENTIFICATION</scope>
</reference>
<evidence type="ECO:0000256" key="4">
    <source>
        <dbReference type="ARBA" id="ARBA00012638"/>
    </source>
</evidence>
<keyword evidence="9" id="KW-1185">Reference proteome</keyword>
<dbReference type="InterPro" id="IPR031315">
    <property type="entry name" value="LNS2/PITP"/>
</dbReference>
<dbReference type="GO" id="GO:0005741">
    <property type="term" value="C:mitochondrial outer membrane"/>
    <property type="evidence" value="ECO:0007669"/>
    <property type="project" value="TreeGrafter"/>
</dbReference>
<feature type="compositionally biased region" description="Polar residues" evidence="6">
    <location>
        <begin position="463"/>
        <end position="472"/>
    </location>
</feature>
<feature type="region of interest" description="Disordered" evidence="6">
    <location>
        <begin position="132"/>
        <end position="189"/>
    </location>
</feature>
<feature type="compositionally biased region" description="Polar residues" evidence="6">
    <location>
        <begin position="132"/>
        <end position="156"/>
    </location>
</feature>
<comment type="similarity">
    <text evidence="3">Belongs to the lipin family.</text>
</comment>
<dbReference type="GO" id="GO:0009062">
    <property type="term" value="P:fatty acid catabolic process"/>
    <property type="evidence" value="ECO:0007669"/>
    <property type="project" value="TreeGrafter"/>
</dbReference>
<evidence type="ECO:0000256" key="5">
    <source>
        <dbReference type="ARBA" id="ARBA00022801"/>
    </source>
</evidence>
<proteinExistence type="inferred from homology"/>
<evidence type="ECO:0000256" key="2">
    <source>
        <dbReference type="ARBA" id="ARBA00001946"/>
    </source>
</evidence>
<dbReference type="PANTHER" id="PTHR12181">
    <property type="entry name" value="LIPIN"/>
    <property type="match status" value="1"/>
</dbReference>
<dbReference type="Pfam" id="PF04571">
    <property type="entry name" value="Lipin_N"/>
    <property type="match status" value="1"/>
</dbReference>
<feature type="region of interest" description="Disordered" evidence="6">
    <location>
        <begin position="411"/>
        <end position="436"/>
    </location>
</feature>
<dbReference type="Proteomes" id="UP000694562">
    <property type="component" value="Unplaced"/>
</dbReference>
<sequence>MNYVGQLAGQVFVTVKELYKGLNPATLSGCIDIIVVRQPDGNLQCSPFHVRFGKMGVLRSREKVVDIEINGEAVDLHMKLGDNGEAFFVQEMDNDQEVIPYHLSTSPILSEGTALMEAQLKRNSIDRMRNLDTSASSQVPPQAHGSQPSTETSPVCSSVKKRRKKRRKSTHKIDSLKREDNGDSSEDEDMFPIEISSEEEKEPLDSSRIPVPDVFVNDVSDIKAPAVSMFSQSASYPHSDGEWSPLQSKPIDCTGQTSLLTVPADGGLSNSCPQQSSHFSPSDSPSGSRPPTPQSDSELVSKPMDRSGLKNNPHMHWAWGELPQAAKASSLLKAKEPSVVDVNPSESTHFRVIQSSPIEFNIVPPLPALGQADAATADESEPLPAEANKSETESPGAAVPLLPVNEEIKQAAACSAQPAGKTESPSRKKDKRSRHLGADGVYLDDLTDMDPEVAALYFPKNGDNVQSKNTNDPGPRSASQSPQSVGSSGVDSGVESTSDGIRDLPSIAISLCGGLTENKEITKEEFLEHAVTYQQFVDNPAIIDDPNLVVKIGNKYYNWNTAGPLLLAMQAFQKPLPKATVESIMRDKMPKKGGRWWFSWRGRNSTIKEETKPEQGMSASRLTGEDSSQMSMANRIKDESSSSDEDPRAAKQNLGSLQTNSSHLSLLSGISYKKTLRLTSDQLKSLKLKNGPNDVTFSVTTQYQGTCRCEGTIYLWNWDDKVVISDIDGTITRNGYKFLYCSARAIGMADMTRGYLHWVNERGTVLPQGPVLLSPSSLFSALHREVIEKKPEKFKVQCLTDIKNLFYPNTEPFYAAFGNRPADVYSYKQVGVSLNRIFTVNPKGELIQEHAKTNISSYVRLCEVVDHIFPLLKRSHSSDFPCSDTYSQFTYWREPLPPFETQDVHPASS</sequence>
<feature type="region of interest" description="Disordered" evidence="6">
    <location>
        <begin position="608"/>
        <end position="650"/>
    </location>
</feature>
<feature type="compositionally biased region" description="Basic and acidic residues" evidence="6">
    <location>
        <begin position="635"/>
        <end position="649"/>
    </location>
</feature>
<feature type="region of interest" description="Disordered" evidence="6">
    <location>
        <begin position="257"/>
        <end position="315"/>
    </location>
</feature>
<dbReference type="AlphaFoldDB" id="A0A8C4U150"/>
<feature type="region of interest" description="Disordered" evidence="6">
    <location>
        <begin position="458"/>
        <end position="499"/>
    </location>
</feature>
<feature type="compositionally biased region" description="Low complexity" evidence="6">
    <location>
        <begin position="477"/>
        <end position="499"/>
    </location>
</feature>
<feature type="compositionally biased region" description="Polar residues" evidence="6">
    <location>
        <begin position="617"/>
        <end position="632"/>
    </location>
</feature>
<dbReference type="Pfam" id="PF08235">
    <property type="entry name" value="LNS2"/>
    <property type="match status" value="1"/>
</dbReference>
<organism evidence="8 9">
    <name type="scientific">Falco tinnunculus</name>
    <name type="common">Common kestrel</name>
    <dbReference type="NCBI Taxonomy" id="100819"/>
    <lineage>
        <taxon>Eukaryota</taxon>
        <taxon>Metazoa</taxon>
        <taxon>Chordata</taxon>
        <taxon>Craniata</taxon>
        <taxon>Vertebrata</taxon>
        <taxon>Euteleostomi</taxon>
        <taxon>Archelosauria</taxon>
        <taxon>Archosauria</taxon>
        <taxon>Dinosauria</taxon>
        <taxon>Saurischia</taxon>
        <taxon>Theropoda</taxon>
        <taxon>Coelurosauria</taxon>
        <taxon>Aves</taxon>
        <taxon>Neognathae</taxon>
        <taxon>Neoaves</taxon>
        <taxon>Telluraves</taxon>
        <taxon>Australaves</taxon>
        <taxon>Falconiformes</taxon>
        <taxon>Falconidae</taxon>
        <taxon>Falco</taxon>
    </lineage>
</organism>
<evidence type="ECO:0000256" key="6">
    <source>
        <dbReference type="SAM" id="MobiDB-lite"/>
    </source>
</evidence>
<dbReference type="EC" id="3.1.3.4" evidence="4"/>
<evidence type="ECO:0000259" key="7">
    <source>
        <dbReference type="SMART" id="SM00775"/>
    </source>
</evidence>
<feature type="domain" description="LNS2/PITP" evidence="7">
    <location>
        <begin position="722"/>
        <end position="849"/>
    </location>
</feature>
<dbReference type="GO" id="GO:0032869">
    <property type="term" value="P:cellular response to insulin stimulus"/>
    <property type="evidence" value="ECO:0007669"/>
    <property type="project" value="TreeGrafter"/>
</dbReference>
<dbReference type="PANTHER" id="PTHR12181:SF10">
    <property type="entry name" value="PHOSPHATIDATE PHOSPHATASE LPIN1"/>
    <property type="match status" value="1"/>
</dbReference>
<evidence type="ECO:0000313" key="8">
    <source>
        <dbReference type="Ensembl" id="ENSFTIP00000005646.1"/>
    </source>
</evidence>
<dbReference type="GO" id="GO:0045944">
    <property type="term" value="P:positive regulation of transcription by RNA polymerase II"/>
    <property type="evidence" value="ECO:0007669"/>
    <property type="project" value="TreeGrafter"/>
</dbReference>
<evidence type="ECO:0000256" key="1">
    <source>
        <dbReference type="ARBA" id="ARBA00001180"/>
    </source>
</evidence>
<comment type="catalytic activity">
    <reaction evidence="1">
        <text>a 1,2-diacyl-sn-glycero-3-phosphate + H2O = a 1,2-diacyl-sn-glycerol + phosphate</text>
        <dbReference type="Rhea" id="RHEA:27429"/>
        <dbReference type="ChEBI" id="CHEBI:15377"/>
        <dbReference type="ChEBI" id="CHEBI:17815"/>
        <dbReference type="ChEBI" id="CHEBI:43474"/>
        <dbReference type="ChEBI" id="CHEBI:58608"/>
        <dbReference type="EC" id="3.1.3.4"/>
    </reaction>
    <physiologicalReaction direction="left-to-right" evidence="1">
        <dbReference type="Rhea" id="RHEA:27430"/>
    </physiologicalReaction>
</comment>
<dbReference type="Pfam" id="PF16876">
    <property type="entry name" value="Lipin_mid"/>
    <property type="match status" value="1"/>
</dbReference>
<dbReference type="InterPro" id="IPR036412">
    <property type="entry name" value="HAD-like_sf"/>
</dbReference>
<keyword evidence="5" id="KW-0378">Hydrolase</keyword>
<feature type="region of interest" description="Disordered" evidence="6">
    <location>
        <begin position="372"/>
        <end position="397"/>
    </location>
</feature>